<keyword evidence="2" id="KW-1185">Reference proteome</keyword>
<dbReference type="OrthoDB" id="9790023at2"/>
<dbReference type="STRING" id="666685.R2APBS1_1456"/>
<dbReference type="Pfam" id="PF02585">
    <property type="entry name" value="PIG-L"/>
    <property type="match status" value="1"/>
</dbReference>
<dbReference type="SUPFAM" id="SSF102588">
    <property type="entry name" value="LmbE-like"/>
    <property type="match status" value="1"/>
</dbReference>
<protein>
    <submittedName>
        <fullName evidence="1">Putative LmbE-like protein</fullName>
    </submittedName>
</protein>
<evidence type="ECO:0000313" key="1">
    <source>
        <dbReference type="EMBL" id="AGG88602.1"/>
    </source>
</evidence>
<dbReference type="GO" id="GO:0016811">
    <property type="term" value="F:hydrolase activity, acting on carbon-nitrogen (but not peptide) bonds, in linear amides"/>
    <property type="evidence" value="ECO:0007669"/>
    <property type="project" value="TreeGrafter"/>
</dbReference>
<dbReference type="Proteomes" id="UP000011859">
    <property type="component" value="Chromosome"/>
</dbReference>
<organism evidence="1 2">
    <name type="scientific">Rhodanobacter denitrificans</name>
    <dbReference type="NCBI Taxonomy" id="666685"/>
    <lineage>
        <taxon>Bacteria</taxon>
        <taxon>Pseudomonadati</taxon>
        <taxon>Pseudomonadota</taxon>
        <taxon>Gammaproteobacteria</taxon>
        <taxon>Lysobacterales</taxon>
        <taxon>Rhodanobacteraceae</taxon>
        <taxon>Rhodanobacter</taxon>
    </lineage>
</organism>
<dbReference type="EMBL" id="CP003470">
    <property type="protein sequence ID" value="AGG88602.1"/>
    <property type="molecule type" value="Genomic_DNA"/>
</dbReference>
<dbReference type="InterPro" id="IPR003737">
    <property type="entry name" value="GlcNAc_PI_deacetylase-related"/>
</dbReference>
<dbReference type="KEGG" id="rhd:R2APBS1_1456"/>
<dbReference type="RefSeq" id="WP_015447409.1">
    <property type="nucleotide sequence ID" value="NC_020541.1"/>
</dbReference>
<accession>M4NF30</accession>
<evidence type="ECO:0000313" key="2">
    <source>
        <dbReference type="Proteomes" id="UP000011859"/>
    </source>
</evidence>
<name>M4NF30_9GAMM</name>
<gene>
    <name evidence="1" type="ORF">R2APBS1_1456</name>
</gene>
<sequence precursor="true">MAVSRTGACAPSAAANGLPAFSAQTRLLVVAPHPDDETIATGLLIQQVRAAGGAVRILLLTEGDNNPWPQRWLERRVRIDRADRLRWGHRRHAEMLQALACLGMPASALQSLGWPDLGLTDQLLQSCGASVSALVAAIGQFGPSLVVAPALADRHPDHAAAHVLTRLALAEQADPPPLLNYLVHGRGGDGKVVEIHGTAQQSAGKRAALAAHRSQMALSGRRLLRLAARPECHAGLPTLLPALPWQPPRWLRPWLRLSVVGAAGARSWRWRDAPLRCDRSGSFRLAVPAGIGTGPCFVRLALTVRSPWIFDHWGWCELSGCADPALAQAV</sequence>
<dbReference type="eggNOG" id="COG2120">
    <property type="taxonomic scope" value="Bacteria"/>
</dbReference>
<dbReference type="PANTHER" id="PTHR12993:SF29">
    <property type="entry name" value="BLR3841 PROTEIN"/>
    <property type="match status" value="1"/>
</dbReference>
<dbReference type="PANTHER" id="PTHR12993">
    <property type="entry name" value="N-ACETYLGLUCOSAMINYL-PHOSPHATIDYLINOSITOL DE-N-ACETYLASE-RELATED"/>
    <property type="match status" value="1"/>
</dbReference>
<dbReference type="Gene3D" id="3.40.50.10320">
    <property type="entry name" value="LmbE-like"/>
    <property type="match status" value="1"/>
</dbReference>
<dbReference type="HOGENOM" id="CLU_841662_0_0_6"/>
<proteinExistence type="predicted"/>
<dbReference type="AlphaFoldDB" id="M4NF30"/>
<reference evidence="1 2" key="1">
    <citation type="submission" date="2012-04" db="EMBL/GenBank/DDBJ databases">
        <title>Complete genome of Rhodanobacter sp. 2APBS1.</title>
        <authorList>
            <consortium name="US DOE Joint Genome Institute"/>
            <person name="Huntemann M."/>
            <person name="Wei C.-L."/>
            <person name="Han J."/>
            <person name="Detter J.C."/>
            <person name="Han C."/>
            <person name="Tapia R."/>
            <person name="Munk A.C.C."/>
            <person name="Chen A."/>
            <person name="Krypides N."/>
            <person name="Mavromatis K."/>
            <person name="Markowitz V."/>
            <person name="Szeto E."/>
            <person name="Ivanova N."/>
            <person name="Mikhailova N."/>
            <person name="Ovchinnikova G."/>
            <person name="Pagani I."/>
            <person name="Pati A."/>
            <person name="Goodwin L."/>
            <person name="Peters L."/>
            <person name="Pitluck S."/>
            <person name="Woyke T."/>
            <person name="Prakash O."/>
            <person name="Elkins J."/>
            <person name="Brown S."/>
            <person name="Palumbo A."/>
            <person name="Hemme C."/>
            <person name="Zhou J."/>
            <person name="Watson D."/>
            <person name="Jardine P."/>
            <person name="Kostka J."/>
            <person name="Green S."/>
        </authorList>
    </citation>
    <scope>NUCLEOTIDE SEQUENCE [LARGE SCALE GENOMIC DNA]</scope>
    <source>
        <strain evidence="1 2">2APBS1</strain>
    </source>
</reference>
<dbReference type="InterPro" id="IPR024078">
    <property type="entry name" value="LmbE-like_dom_sf"/>
</dbReference>